<sequence>MSSPLNIKQNLYNACFQFIENRLLTVQKTITEIQESLTSETKSSAGDKHETGRAMLQLEREKAGNQLAEIVKVKEALSKISTEKNSKTIGLGSVVYTTKANYYLAISAGELTVNKDKFYAISPNTPIGQLLMGKEVNESIAFRSIGFVVKEVL</sequence>
<dbReference type="Proteomes" id="UP000199439">
    <property type="component" value="Unassembled WGS sequence"/>
</dbReference>
<dbReference type="EMBL" id="FOMI01000002">
    <property type="protein sequence ID" value="SFC97582.1"/>
    <property type="molecule type" value="Genomic_DNA"/>
</dbReference>
<proteinExistence type="predicted"/>
<dbReference type="OrthoDB" id="667380at2"/>
<evidence type="ECO:0000313" key="1">
    <source>
        <dbReference type="EMBL" id="SFC97582.1"/>
    </source>
</evidence>
<protein>
    <recommendedName>
        <fullName evidence="3">3-oxoacyl-ACP synthase</fullName>
    </recommendedName>
</protein>
<accession>A0A1I1NJY0</accession>
<evidence type="ECO:0008006" key="3">
    <source>
        <dbReference type="Google" id="ProtNLM"/>
    </source>
</evidence>
<name>A0A1I1NJY0_9FLAO</name>
<gene>
    <name evidence="1" type="ORF">SAMN04487987_102343</name>
</gene>
<dbReference type="AlphaFoldDB" id="A0A1I1NJY0"/>
<dbReference type="STRING" id="870482.SAMN04487987_102343"/>
<evidence type="ECO:0000313" key="2">
    <source>
        <dbReference type="Proteomes" id="UP000199439"/>
    </source>
</evidence>
<keyword evidence="2" id="KW-1185">Reference proteome</keyword>
<organism evidence="1 2">
    <name type="scientific">Algibacter pectinivorans</name>
    <dbReference type="NCBI Taxonomy" id="870482"/>
    <lineage>
        <taxon>Bacteria</taxon>
        <taxon>Pseudomonadati</taxon>
        <taxon>Bacteroidota</taxon>
        <taxon>Flavobacteriia</taxon>
        <taxon>Flavobacteriales</taxon>
        <taxon>Flavobacteriaceae</taxon>
        <taxon>Algibacter</taxon>
    </lineage>
</organism>
<dbReference type="RefSeq" id="WP_092849556.1">
    <property type="nucleotide sequence ID" value="NZ_FOMI01000002.1"/>
</dbReference>
<reference evidence="2" key="1">
    <citation type="submission" date="2016-10" db="EMBL/GenBank/DDBJ databases">
        <authorList>
            <person name="Varghese N."/>
            <person name="Submissions S."/>
        </authorList>
    </citation>
    <scope>NUCLEOTIDE SEQUENCE [LARGE SCALE GENOMIC DNA]</scope>
    <source>
        <strain evidence="2">DSM 25730</strain>
    </source>
</reference>